<evidence type="ECO:0000259" key="5">
    <source>
        <dbReference type="Pfam" id="PF26168"/>
    </source>
</evidence>
<evidence type="ECO:0000256" key="3">
    <source>
        <dbReference type="RuleBase" id="RU003718"/>
    </source>
</evidence>
<dbReference type="CDD" id="cd03784">
    <property type="entry name" value="GT1_Gtf-like"/>
    <property type="match status" value="1"/>
</dbReference>
<dbReference type="PANTHER" id="PTHR48047">
    <property type="entry name" value="GLYCOSYLTRANSFERASE"/>
    <property type="match status" value="1"/>
</dbReference>
<dbReference type="AlphaFoldDB" id="A0AAX6ECS7"/>
<comment type="similarity">
    <text evidence="1 3">Belongs to the UDP-glycosyltransferase family.</text>
</comment>
<dbReference type="InterPro" id="IPR035595">
    <property type="entry name" value="UDP_glycos_trans_CS"/>
</dbReference>
<dbReference type="InterPro" id="IPR002213">
    <property type="entry name" value="UDP_glucos_trans"/>
</dbReference>
<evidence type="ECO:0000313" key="6">
    <source>
        <dbReference type="EMBL" id="KAJ6801773.1"/>
    </source>
</evidence>
<dbReference type="Pfam" id="PF00201">
    <property type="entry name" value="UDPGT"/>
    <property type="match status" value="1"/>
</dbReference>
<evidence type="ECO:0000256" key="1">
    <source>
        <dbReference type="ARBA" id="ARBA00009995"/>
    </source>
</evidence>
<protein>
    <recommendedName>
        <fullName evidence="4">Glycosyltransferase</fullName>
        <ecNumber evidence="4">2.4.1.-</ecNumber>
    </recommendedName>
</protein>
<dbReference type="EMBL" id="JANAVB010037619">
    <property type="protein sequence ID" value="KAJ6801773.1"/>
    <property type="molecule type" value="Genomic_DNA"/>
</dbReference>
<keyword evidence="7" id="KW-1185">Reference proteome</keyword>
<comment type="caution">
    <text evidence="6">The sequence shown here is derived from an EMBL/GenBank/DDBJ whole genome shotgun (WGS) entry which is preliminary data.</text>
</comment>
<dbReference type="Gene3D" id="3.40.50.2000">
    <property type="entry name" value="Glycogen Phosphorylase B"/>
    <property type="match status" value="2"/>
</dbReference>
<dbReference type="EC" id="2.4.1.-" evidence="4"/>
<gene>
    <name evidence="6" type="ORF">M6B38_196030</name>
</gene>
<name>A0AAX6ECS7_IRIPA</name>
<reference evidence="6" key="2">
    <citation type="submission" date="2023-04" db="EMBL/GenBank/DDBJ databases">
        <authorList>
            <person name="Bruccoleri R.E."/>
            <person name="Oakeley E.J."/>
            <person name="Faust A.-M."/>
            <person name="Dessus-Babus S."/>
            <person name="Altorfer M."/>
            <person name="Burckhardt D."/>
            <person name="Oertli M."/>
            <person name="Naumann U."/>
            <person name="Petersen F."/>
            <person name="Wong J."/>
        </authorList>
    </citation>
    <scope>NUCLEOTIDE SEQUENCE</scope>
    <source>
        <strain evidence="6">GSM-AAB239-AS_SAM_17_03QT</strain>
        <tissue evidence="6">Leaf</tissue>
    </source>
</reference>
<reference evidence="6" key="1">
    <citation type="journal article" date="2023" name="GigaByte">
        <title>Genome assembly of the bearded iris, Iris pallida Lam.</title>
        <authorList>
            <person name="Bruccoleri R.E."/>
            <person name="Oakeley E.J."/>
            <person name="Faust A.M.E."/>
            <person name="Altorfer M."/>
            <person name="Dessus-Babus S."/>
            <person name="Burckhardt D."/>
            <person name="Oertli M."/>
            <person name="Naumann U."/>
            <person name="Petersen F."/>
            <person name="Wong J."/>
        </authorList>
    </citation>
    <scope>NUCLEOTIDE SEQUENCE</scope>
    <source>
        <strain evidence="6">GSM-AAB239-AS_SAM_17_03QT</strain>
    </source>
</reference>
<keyword evidence="3" id="KW-0328">Glycosyltransferase</keyword>
<evidence type="ECO:0000256" key="2">
    <source>
        <dbReference type="ARBA" id="ARBA00022679"/>
    </source>
</evidence>
<dbReference type="Pfam" id="PF26168">
    <property type="entry name" value="Glyco_transf_N"/>
    <property type="match status" value="1"/>
</dbReference>
<evidence type="ECO:0000313" key="7">
    <source>
        <dbReference type="Proteomes" id="UP001140949"/>
    </source>
</evidence>
<keyword evidence="2 3" id="KW-0808">Transferase</keyword>
<dbReference type="FunFam" id="3.40.50.2000:FF:000047">
    <property type="entry name" value="Glycosyltransferase"/>
    <property type="match status" value="1"/>
</dbReference>
<sequence length="523" mass="58576">MAQGHMIPMVDMARLLASRGATVSFVTTPVNAARIKPVIDGASDAGLPIRFVEFKLPCEETGVPEGCESFDLLPSVNFYKPLFEAISMLWGPLKLYLKQAKPRASCMIADYCNWWTSEVARELKLARLVFHGPSCFFLLSSRNIHRSKVYESVADEHESVVVPGLPQRIEITRAQAPGWFFEWKEMQERVMEAEEAAAGVLINTFQELESEHIALYIESTKKMVLPIGPLSLYNKDAKSKATRGDKASVEEHQILRWLDSMEPRSVLFVSFGSIVKMRPLQLIEVGCALEASGRPFVWVVKEAEKCAEVEKWMSEGFEERTRARSLVITGWAPQVVILSHRAVGGFVTHCGWNSTLEAISSGVPMITWPHFVDQFLNERLVVEVLRIGVGVGIRVPVFLPEEDRVEVGRGAIESAIASLMDGGEEGDGRRTRARELGEKAYKAMAEGGSSYENMTLLIQFPMEQAHNDIAEKGGADAYCHHHDGLDFYLHSHLYFCIFFLRNCILGTRESTYIVIAIFRINKG</sequence>
<organism evidence="6 7">
    <name type="scientific">Iris pallida</name>
    <name type="common">Sweet iris</name>
    <dbReference type="NCBI Taxonomy" id="29817"/>
    <lineage>
        <taxon>Eukaryota</taxon>
        <taxon>Viridiplantae</taxon>
        <taxon>Streptophyta</taxon>
        <taxon>Embryophyta</taxon>
        <taxon>Tracheophyta</taxon>
        <taxon>Spermatophyta</taxon>
        <taxon>Magnoliopsida</taxon>
        <taxon>Liliopsida</taxon>
        <taxon>Asparagales</taxon>
        <taxon>Iridaceae</taxon>
        <taxon>Iridoideae</taxon>
        <taxon>Irideae</taxon>
        <taxon>Iris</taxon>
    </lineage>
</organism>
<dbReference type="PROSITE" id="PS00375">
    <property type="entry name" value="UDPGT"/>
    <property type="match status" value="1"/>
</dbReference>
<evidence type="ECO:0000256" key="4">
    <source>
        <dbReference type="RuleBase" id="RU362057"/>
    </source>
</evidence>
<dbReference type="SUPFAM" id="SSF53756">
    <property type="entry name" value="UDP-Glycosyltransferase/glycogen phosphorylase"/>
    <property type="match status" value="1"/>
</dbReference>
<dbReference type="Proteomes" id="UP001140949">
    <property type="component" value="Unassembled WGS sequence"/>
</dbReference>
<dbReference type="GO" id="GO:0035251">
    <property type="term" value="F:UDP-glucosyltransferase activity"/>
    <property type="evidence" value="ECO:0007669"/>
    <property type="project" value="TreeGrafter"/>
</dbReference>
<dbReference type="InterPro" id="IPR058980">
    <property type="entry name" value="Glyco_transf_N"/>
</dbReference>
<feature type="domain" description="Glycosyltransferase N-terminal" evidence="5">
    <location>
        <begin position="2"/>
        <end position="230"/>
    </location>
</feature>
<dbReference type="PANTHER" id="PTHR48047:SF182">
    <property type="entry name" value="GLYCOSYLTRANSFERASE"/>
    <property type="match status" value="1"/>
</dbReference>
<proteinExistence type="inferred from homology"/>
<accession>A0AAX6ECS7</accession>